<comment type="similarity">
    <text evidence="2">Belongs to the TALE/BELL homeobox family.</text>
</comment>
<protein>
    <recommendedName>
        <fullName evidence="10">POX domain-containing protein</fullName>
    </recommendedName>
</protein>
<dbReference type="OMA" id="IHASHDA"/>
<evidence type="ECO:0000313" key="12">
    <source>
        <dbReference type="Proteomes" id="UP000243459"/>
    </source>
</evidence>
<dbReference type="Gramene" id="ONK57523">
    <property type="protein sequence ID" value="ONK57523"/>
    <property type="gene ID" value="A4U43_C09F1370"/>
</dbReference>
<dbReference type="Pfam" id="PF07526">
    <property type="entry name" value="POX"/>
    <property type="match status" value="1"/>
</dbReference>
<dbReference type="InterPro" id="IPR006563">
    <property type="entry name" value="POX_dom"/>
</dbReference>
<keyword evidence="5" id="KW-0371">Homeobox</keyword>
<gene>
    <name evidence="11" type="ORF">A4U43_C09F1370</name>
</gene>
<evidence type="ECO:0000256" key="7">
    <source>
        <dbReference type="ARBA" id="ARBA00023242"/>
    </source>
</evidence>
<feature type="domain" description="POX" evidence="10">
    <location>
        <begin position="131"/>
        <end position="270"/>
    </location>
</feature>
<comment type="subcellular location">
    <subcellularLocation>
        <location evidence="1">Nucleus</location>
    </subcellularLocation>
</comment>
<dbReference type="SMART" id="SM00574">
    <property type="entry name" value="POX"/>
    <property type="match status" value="1"/>
</dbReference>
<dbReference type="InterPro" id="IPR008422">
    <property type="entry name" value="KN_HD"/>
</dbReference>
<proteinExistence type="inferred from homology"/>
<evidence type="ECO:0000256" key="5">
    <source>
        <dbReference type="ARBA" id="ARBA00023155"/>
    </source>
</evidence>
<evidence type="ECO:0000256" key="3">
    <source>
        <dbReference type="ARBA" id="ARBA00023015"/>
    </source>
</evidence>
<evidence type="ECO:0000256" key="4">
    <source>
        <dbReference type="ARBA" id="ARBA00023125"/>
    </source>
</evidence>
<evidence type="ECO:0000256" key="8">
    <source>
        <dbReference type="SAM" id="Coils"/>
    </source>
</evidence>
<dbReference type="Gene3D" id="1.10.10.60">
    <property type="entry name" value="Homeodomain-like"/>
    <property type="match status" value="1"/>
</dbReference>
<dbReference type="Proteomes" id="UP000243459">
    <property type="component" value="Chromosome 9"/>
</dbReference>
<feature type="compositionally biased region" description="Low complexity" evidence="9">
    <location>
        <begin position="49"/>
        <end position="65"/>
    </location>
</feature>
<dbReference type="SUPFAM" id="SSF46689">
    <property type="entry name" value="Homeodomain-like"/>
    <property type="match status" value="1"/>
</dbReference>
<dbReference type="InterPro" id="IPR001356">
    <property type="entry name" value="HD"/>
</dbReference>
<keyword evidence="3" id="KW-0805">Transcription regulation</keyword>
<feature type="region of interest" description="Disordered" evidence="9">
    <location>
        <begin position="49"/>
        <end position="73"/>
    </location>
</feature>
<feature type="coiled-coil region" evidence="8">
    <location>
        <begin position="202"/>
        <end position="229"/>
    </location>
</feature>
<dbReference type="InterPro" id="IPR050224">
    <property type="entry name" value="TALE_homeobox"/>
</dbReference>
<evidence type="ECO:0000313" key="11">
    <source>
        <dbReference type="EMBL" id="ONK57523.1"/>
    </source>
</evidence>
<evidence type="ECO:0000259" key="10">
    <source>
        <dbReference type="SMART" id="SM00574"/>
    </source>
</evidence>
<keyword evidence="6" id="KW-0804">Transcription</keyword>
<dbReference type="EMBL" id="CM007389">
    <property type="protein sequence ID" value="ONK57523.1"/>
    <property type="molecule type" value="Genomic_DNA"/>
</dbReference>
<keyword evidence="4" id="KW-0238">DNA-binding</keyword>
<name>A0A5P1E6A5_ASPOF</name>
<organism evidence="11 12">
    <name type="scientific">Asparagus officinalis</name>
    <name type="common">Garden asparagus</name>
    <dbReference type="NCBI Taxonomy" id="4686"/>
    <lineage>
        <taxon>Eukaryota</taxon>
        <taxon>Viridiplantae</taxon>
        <taxon>Streptophyta</taxon>
        <taxon>Embryophyta</taxon>
        <taxon>Tracheophyta</taxon>
        <taxon>Spermatophyta</taxon>
        <taxon>Magnoliopsida</taxon>
        <taxon>Liliopsida</taxon>
        <taxon>Asparagales</taxon>
        <taxon>Asparagaceae</taxon>
        <taxon>Asparagoideae</taxon>
        <taxon>Asparagus</taxon>
    </lineage>
</organism>
<dbReference type="AlphaFoldDB" id="A0A5P1E6A5"/>
<keyword evidence="8" id="KW-0175">Coiled coil</keyword>
<evidence type="ECO:0000256" key="6">
    <source>
        <dbReference type="ARBA" id="ARBA00023163"/>
    </source>
</evidence>
<feature type="region of interest" description="Disordered" evidence="9">
    <location>
        <begin position="164"/>
        <end position="201"/>
    </location>
</feature>
<keyword evidence="12" id="KW-1185">Reference proteome</keyword>
<dbReference type="GO" id="GO:0005634">
    <property type="term" value="C:nucleus"/>
    <property type="evidence" value="ECO:0007669"/>
    <property type="project" value="UniProtKB-SubCell"/>
</dbReference>
<dbReference type="Pfam" id="PF05920">
    <property type="entry name" value="Homeobox_KN"/>
    <property type="match status" value="1"/>
</dbReference>
<sequence>MATYFHGGPEIQPVDGLQTLYLMNPSYVGYSDATGPQAGQQQPNMVFLNSPLSSLNSIPQSQQQHQHQHQHQQHFVGIPLQPTQQPTAQYNIWAPTPVDVQAHSGPIRPAGLSLSLQSTEEAKIAAGPSTNGLQSVLMGSKYLKAAQQLLDEVASVGKDGRSEAAAGMARKGDEKCGVKSGKDLEGEGGEGKRGAELSTAERQELQMKKAKLVNMLDEVEQRYRQYHHQMQIVVSSFESVAGFGSARTYTSLALQTISKQFRCLRDAITGQIRGTSKSLGEEDCVGAGGSKSVGQQRALQQLGMIQHNAWRPQRGLPERAVSVLRAWLFEHFLHPYPKDSDKHMLAKQTGLTRSQGKGASGRKSDRDGEKGKVLLLIGGPCGRTNCSGFKGDVAMTVGGDVDLSLFCTLFAIIHVSTLLERNRYKLLR</sequence>
<feature type="compositionally biased region" description="Basic and acidic residues" evidence="9">
    <location>
        <begin position="170"/>
        <end position="201"/>
    </location>
</feature>
<reference evidence="12" key="1">
    <citation type="journal article" date="2017" name="Nat. Commun.">
        <title>The asparagus genome sheds light on the origin and evolution of a young Y chromosome.</title>
        <authorList>
            <person name="Harkess A."/>
            <person name="Zhou J."/>
            <person name="Xu C."/>
            <person name="Bowers J.E."/>
            <person name="Van der Hulst R."/>
            <person name="Ayyampalayam S."/>
            <person name="Mercati F."/>
            <person name="Riccardi P."/>
            <person name="McKain M.R."/>
            <person name="Kakrana A."/>
            <person name="Tang H."/>
            <person name="Ray J."/>
            <person name="Groenendijk J."/>
            <person name="Arikit S."/>
            <person name="Mathioni S.M."/>
            <person name="Nakano M."/>
            <person name="Shan H."/>
            <person name="Telgmann-Rauber A."/>
            <person name="Kanno A."/>
            <person name="Yue Z."/>
            <person name="Chen H."/>
            <person name="Li W."/>
            <person name="Chen Y."/>
            <person name="Xu X."/>
            <person name="Zhang Y."/>
            <person name="Luo S."/>
            <person name="Chen H."/>
            <person name="Gao J."/>
            <person name="Mao Z."/>
            <person name="Pires J.C."/>
            <person name="Luo M."/>
            <person name="Kudrna D."/>
            <person name="Wing R.A."/>
            <person name="Meyers B.C."/>
            <person name="Yi K."/>
            <person name="Kong H."/>
            <person name="Lavrijsen P."/>
            <person name="Sunseri F."/>
            <person name="Falavigna A."/>
            <person name="Ye Y."/>
            <person name="Leebens-Mack J.H."/>
            <person name="Chen G."/>
        </authorList>
    </citation>
    <scope>NUCLEOTIDE SEQUENCE [LARGE SCALE GENOMIC DNA]</scope>
    <source>
        <strain evidence="12">cv. DH0086</strain>
    </source>
</reference>
<dbReference type="GO" id="GO:0006355">
    <property type="term" value="P:regulation of DNA-templated transcription"/>
    <property type="evidence" value="ECO:0007669"/>
    <property type="project" value="InterPro"/>
</dbReference>
<dbReference type="GO" id="GO:0003677">
    <property type="term" value="F:DNA binding"/>
    <property type="evidence" value="ECO:0007669"/>
    <property type="project" value="UniProtKB-KW"/>
</dbReference>
<evidence type="ECO:0000256" key="1">
    <source>
        <dbReference type="ARBA" id="ARBA00004123"/>
    </source>
</evidence>
<dbReference type="CDD" id="cd00086">
    <property type="entry name" value="homeodomain"/>
    <property type="match status" value="1"/>
</dbReference>
<accession>A0A5P1E6A5</accession>
<dbReference type="InterPro" id="IPR009057">
    <property type="entry name" value="Homeodomain-like_sf"/>
</dbReference>
<evidence type="ECO:0000256" key="9">
    <source>
        <dbReference type="SAM" id="MobiDB-lite"/>
    </source>
</evidence>
<keyword evidence="7" id="KW-0539">Nucleus</keyword>
<dbReference type="PANTHER" id="PTHR11850">
    <property type="entry name" value="HOMEOBOX PROTEIN TRANSCRIPTION FACTORS"/>
    <property type="match status" value="1"/>
</dbReference>
<evidence type="ECO:0000256" key="2">
    <source>
        <dbReference type="ARBA" id="ARBA00006454"/>
    </source>
</evidence>